<feature type="region of interest" description="Disordered" evidence="1">
    <location>
        <begin position="1"/>
        <end position="24"/>
    </location>
</feature>
<proteinExistence type="predicted"/>
<protein>
    <submittedName>
        <fullName evidence="2">Uncharacterized protein</fullName>
    </submittedName>
</protein>
<dbReference type="AlphaFoldDB" id="A0AAV7M7J5"/>
<evidence type="ECO:0000313" key="2">
    <source>
        <dbReference type="EMBL" id="KAJ1099341.1"/>
    </source>
</evidence>
<name>A0AAV7M7J5_PLEWA</name>
<comment type="caution">
    <text evidence="2">The sequence shown here is derived from an EMBL/GenBank/DDBJ whole genome shotgun (WGS) entry which is preliminary data.</text>
</comment>
<dbReference type="EMBL" id="JANPWB010000014">
    <property type="protein sequence ID" value="KAJ1099341.1"/>
    <property type="molecule type" value="Genomic_DNA"/>
</dbReference>
<keyword evidence="3" id="KW-1185">Reference proteome</keyword>
<dbReference type="Proteomes" id="UP001066276">
    <property type="component" value="Chromosome 10"/>
</dbReference>
<evidence type="ECO:0000313" key="3">
    <source>
        <dbReference type="Proteomes" id="UP001066276"/>
    </source>
</evidence>
<gene>
    <name evidence="2" type="ORF">NDU88_004443</name>
</gene>
<organism evidence="2 3">
    <name type="scientific">Pleurodeles waltl</name>
    <name type="common">Iberian ribbed newt</name>
    <dbReference type="NCBI Taxonomy" id="8319"/>
    <lineage>
        <taxon>Eukaryota</taxon>
        <taxon>Metazoa</taxon>
        <taxon>Chordata</taxon>
        <taxon>Craniata</taxon>
        <taxon>Vertebrata</taxon>
        <taxon>Euteleostomi</taxon>
        <taxon>Amphibia</taxon>
        <taxon>Batrachia</taxon>
        <taxon>Caudata</taxon>
        <taxon>Salamandroidea</taxon>
        <taxon>Salamandridae</taxon>
        <taxon>Pleurodelinae</taxon>
        <taxon>Pleurodeles</taxon>
    </lineage>
</organism>
<reference evidence="2" key="1">
    <citation type="journal article" date="2022" name="bioRxiv">
        <title>Sequencing and chromosome-scale assembly of the giantPleurodeles waltlgenome.</title>
        <authorList>
            <person name="Brown T."/>
            <person name="Elewa A."/>
            <person name="Iarovenko S."/>
            <person name="Subramanian E."/>
            <person name="Araus A.J."/>
            <person name="Petzold A."/>
            <person name="Susuki M."/>
            <person name="Suzuki K.-i.T."/>
            <person name="Hayashi T."/>
            <person name="Toyoda A."/>
            <person name="Oliveira C."/>
            <person name="Osipova E."/>
            <person name="Leigh N.D."/>
            <person name="Simon A."/>
            <person name="Yun M.H."/>
        </authorList>
    </citation>
    <scope>NUCLEOTIDE SEQUENCE</scope>
    <source>
        <strain evidence="2">20211129_DDA</strain>
        <tissue evidence="2">Liver</tissue>
    </source>
</reference>
<evidence type="ECO:0000256" key="1">
    <source>
        <dbReference type="SAM" id="MobiDB-lite"/>
    </source>
</evidence>
<sequence>MHSPLATEKSPHSQTGTLQPDFLSEDLMQRLPCNRKFYAPPYRINAQPNRNTHPSLRVENQCSACCATGYSTHRPTRSMQRL</sequence>
<accession>A0AAV7M7J5</accession>